<dbReference type="PANTHER" id="PTHR11315:SF0">
    <property type="entry name" value="FOLATE GAMMA-GLUTAMYL HYDROLASE"/>
    <property type="match status" value="1"/>
</dbReference>
<dbReference type="Gene3D" id="3.40.50.880">
    <property type="match status" value="1"/>
</dbReference>
<dbReference type="PROSITE" id="PS51275">
    <property type="entry name" value="PEPTIDASE_C26_GGH"/>
    <property type="match status" value="1"/>
</dbReference>
<feature type="compositionally biased region" description="Polar residues" evidence="8">
    <location>
        <begin position="376"/>
        <end position="391"/>
    </location>
</feature>
<evidence type="ECO:0000313" key="9">
    <source>
        <dbReference type="EMBL" id="WIA18936.1"/>
    </source>
</evidence>
<feature type="active site" description="Nucleophile" evidence="7">
    <location>
        <position position="135"/>
    </location>
</feature>
<feature type="active site" evidence="7">
    <location>
        <position position="253"/>
    </location>
</feature>
<dbReference type="EMBL" id="CP126217">
    <property type="protein sequence ID" value="WIA18936.1"/>
    <property type="molecule type" value="Genomic_DNA"/>
</dbReference>
<evidence type="ECO:0000256" key="5">
    <source>
        <dbReference type="ARBA" id="ARBA00022729"/>
    </source>
</evidence>
<evidence type="ECO:0000256" key="8">
    <source>
        <dbReference type="SAM" id="MobiDB-lite"/>
    </source>
</evidence>
<dbReference type="EC" id="3.4.19.9" evidence="3 7"/>
<dbReference type="SUPFAM" id="SSF52317">
    <property type="entry name" value="Class I glutamine amidotransferase-like"/>
    <property type="match status" value="1"/>
</dbReference>
<sequence>MLLAGVVARPTPPSSEEEKQVQSVVAKAKQAGYKNTEPLIGILTQPCSDCPGRSYIGASYVKWVESAGGRVVPIRFYASDKELYRLFKSVNGLVLPGGLTWLWLDAPYVITARKLFNWAIQENDKGNPFPIHGTCLGFQLLHILASNVSRNDLLVETDSVSHPSTLIWPADGAEQRSRMFGSLPADLHAKLADPTQNIALQNHEYGMPPAFYQRWPVLGQWYSILSTSKDRNGLEYISTMEGKNYPFTGVQWHPEKPTSEFGMPEIPHTLDGVRVGQHVANYFIDTARYSSHRPESNEEELAMLIYSTPPVFSARFETMAEDNYDGPYMTYYFDKKTHPPSGPDDDEHEGGGDPDRLSSSSSSSSSAAAHRLQRSDLPSSSKRRSQQVVEA</sequence>
<evidence type="ECO:0000256" key="1">
    <source>
        <dbReference type="ARBA" id="ARBA00004239"/>
    </source>
</evidence>
<evidence type="ECO:0000256" key="7">
    <source>
        <dbReference type="PROSITE-ProRule" id="PRU00607"/>
    </source>
</evidence>
<comment type="subcellular location">
    <subcellularLocation>
        <location evidence="1">Secreted</location>
        <location evidence="1">Extracellular space</location>
    </subcellularLocation>
</comment>
<organism evidence="9 10">
    <name type="scientific">Tetradesmus obliquus</name>
    <name type="common">Green alga</name>
    <name type="synonym">Acutodesmus obliquus</name>
    <dbReference type="NCBI Taxonomy" id="3088"/>
    <lineage>
        <taxon>Eukaryota</taxon>
        <taxon>Viridiplantae</taxon>
        <taxon>Chlorophyta</taxon>
        <taxon>core chlorophytes</taxon>
        <taxon>Chlorophyceae</taxon>
        <taxon>CS clade</taxon>
        <taxon>Sphaeropleales</taxon>
        <taxon>Scenedesmaceae</taxon>
        <taxon>Tetradesmus</taxon>
    </lineage>
</organism>
<evidence type="ECO:0000313" key="10">
    <source>
        <dbReference type="Proteomes" id="UP001244341"/>
    </source>
</evidence>
<evidence type="ECO:0000256" key="6">
    <source>
        <dbReference type="ARBA" id="ARBA00022801"/>
    </source>
</evidence>
<keyword evidence="10" id="KW-1185">Reference proteome</keyword>
<evidence type="ECO:0000256" key="2">
    <source>
        <dbReference type="ARBA" id="ARBA00011083"/>
    </source>
</evidence>
<keyword evidence="5" id="KW-0732">Signal</keyword>
<dbReference type="InterPro" id="IPR029062">
    <property type="entry name" value="Class_I_gatase-like"/>
</dbReference>
<comment type="similarity">
    <text evidence="2">Belongs to the peptidase C26 family.</text>
</comment>
<dbReference type="InterPro" id="IPR011697">
    <property type="entry name" value="Peptidase_C26"/>
</dbReference>
<name>A0ABY8UET9_TETOB</name>
<feature type="region of interest" description="Disordered" evidence="8">
    <location>
        <begin position="335"/>
        <end position="391"/>
    </location>
</feature>
<keyword evidence="4" id="KW-0964">Secreted</keyword>
<protein>
    <recommendedName>
        <fullName evidence="3 7">folate gamma-glutamyl hydrolase</fullName>
        <ecNumber evidence="3 7">3.4.19.9</ecNumber>
    </recommendedName>
</protein>
<comment type="catalytic activity">
    <reaction evidence="7">
        <text>(6S)-5,6,7,8-tetrahydrofolyl-(gamma-L-Glu)(n) + (n-1) H2O = (6S)-5,6,7,8-tetrahydrofolate + (n-1) L-glutamate</text>
        <dbReference type="Rhea" id="RHEA:56784"/>
        <dbReference type="Rhea" id="RHEA-COMP:14738"/>
        <dbReference type="ChEBI" id="CHEBI:15377"/>
        <dbReference type="ChEBI" id="CHEBI:29985"/>
        <dbReference type="ChEBI" id="CHEBI:57453"/>
        <dbReference type="ChEBI" id="CHEBI:141005"/>
        <dbReference type="EC" id="3.4.19.9"/>
    </reaction>
</comment>
<evidence type="ECO:0000256" key="3">
    <source>
        <dbReference type="ARBA" id="ARBA00012886"/>
    </source>
</evidence>
<keyword evidence="6 7" id="KW-0378">Hydrolase</keyword>
<proteinExistence type="inferred from homology"/>
<dbReference type="InterPro" id="IPR015527">
    <property type="entry name" value="Pept_C26_g-glut_hydrolase"/>
</dbReference>
<accession>A0ABY8UET9</accession>
<dbReference type="PROSITE" id="PS51273">
    <property type="entry name" value="GATASE_TYPE_1"/>
    <property type="match status" value="1"/>
</dbReference>
<evidence type="ECO:0000256" key="4">
    <source>
        <dbReference type="ARBA" id="ARBA00022525"/>
    </source>
</evidence>
<gene>
    <name evidence="9" type="ORF">OEZ85_003605</name>
</gene>
<dbReference type="Pfam" id="PF07722">
    <property type="entry name" value="Peptidase_C26"/>
    <property type="match status" value="1"/>
</dbReference>
<dbReference type="Proteomes" id="UP001244341">
    <property type="component" value="Chromosome 10b"/>
</dbReference>
<dbReference type="PANTHER" id="PTHR11315">
    <property type="entry name" value="PROTEASE FAMILY C26 GAMMA-GLUTAMYL HYDROLASE"/>
    <property type="match status" value="1"/>
</dbReference>
<feature type="compositionally biased region" description="Low complexity" evidence="8">
    <location>
        <begin position="358"/>
        <end position="369"/>
    </location>
</feature>
<reference evidence="9 10" key="1">
    <citation type="submission" date="2023-05" db="EMBL/GenBank/DDBJ databases">
        <title>A 100% complete, gapless, phased diploid assembly of the Scenedesmus obliquus UTEX 3031 genome.</title>
        <authorList>
            <person name="Biondi T.C."/>
            <person name="Hanschen E.R."/>
            <person name="Kwon T."/>
            <person name="Eng W."/>
            <person name="Kruse C.P.S."/>
            <person name="Koehler S.I."/>
            <person name="Kunde Y."/>
            <person name="Gleasner C.D."/>
            <person name="You Mak K.T."/>
            <person name="Polle J."/>
            <person name="Hovde B.T."/>
            <person name="Starkenburg S.R."/>
        </authorList>
    </citation>
    <scope>NUCLEOTIDE SEQUENCE [LARGE SCALE GENOMIC DNA]</scope>
    <source>
        <strain evidence="9 10">DOE0152z</strain>
    </source>
</reference>